<dbReference type="InterPro" id="IPR035985">
    <property type="entry name" value="Ubiquitin-activating_enz"/>
</dbReference>
<dbReference type="PRINTS" id="PR01849">
    <property type="entry name" value="UBIQUITINACT"/>
</dbReference>
<dbReference type="EC" id="2.7.7.73" evidence="5"/>
<dbReference type="Gene3D" id="3.40.50.720">
    <property type="entry name" value="NAD(P)-binding Rossmann-like Domain"/>
    <property type="match status" value="1"/>
</dbReference>
<dbReference type="Pfam" id="PF00899">
    <property type="entry name" value="ThiF"/>
    <property type="match status" value="1"/>
</dbReference>
<dbReference type="InterPro" id="IPR000594">
    <property type="entry name" value="ThiF_NAD_FAD-bd"/>
</dbReference>
<dbReference type="AlphaFoldDB" id="A0A380C5E9"/>
<dbReference type="InterPro" id="IPR045886">
    <property type="entry name" value="ThiF/MoeB/HesA"/>
</dbReference>
<name>A0A380C5E9_9STAP</name>
<dbReference type="PANTHER" id="PTHR10953">
    <property type="entry name" value="UBIQUITIN-ACTIVATING ENZYME E1"/>
    <property type="match status" value="1"/>
</dbReference>
<keyword evidence="5" id="KW-0808">Transferase</keyword>
<dbReference type="GO" id="GO:0008146">
    <property type="term" value="F:sulfotransferase activity"/>
    <property type="evidence" value="ECO:0007669"/>
    <property type="project" value="TreeGrafter"/>
</dbReference>
<evidence type="ECO:0000259" key="4">
    <source>
        <dbReference type="Pfam" id="PF00899"/>
    </source>
</evidence>
<comment type="similarity">
    <text evidence="2">Belongs to the HesA/MoeB/ThiF family.</text>
</comment>
<dbReference type="EMBL" id="UGZE01000001">
    <property type="protein sequence ID" value="SUJ13193.1"/>
    <property type="molecule type" value="Genomic_DNA"/>
</dbReference>
<comment type="pathway">
    <text evidence="3">Protein modification.</text>
</comment>
<dbReference type="GO" id="GO:0005829">
    <property type="term" value="C:cytosol"/>
    <property type="evidence" value="ECO:0007669"/>
    <property type="project" value="TreeGrafter"/>
</dbReference>
<organism evidence="5 6">
    <name type="scientific">Staphylococcus arlettae</name>
    <dbReference type="NCBI Taxonomy" id="29378"/>
    <lineage>
        <taxon>Bacteria</taxon>
        <taxon>Bacillati</taxon>
        <taxon>Bacillota</taxon>
        <taxon>Bacilli</taxon>
        <taxon>Bacillales</taxon>
        <taxon>Staphylococcaceae</taxon>
        <taxon>Staphylococcus</taxon>
    </lineage>
</organism>
<evidence type="ECO:0000313" key="5">
    <source>
        <dbReference type="EMBL" id="SUJ13193.1"/>
    </source>
</evidence>
<dbReference type="SUPFAM" id="SSF69572">
    <property type="entry name" value="Activating enzymes of the ubiquitin-like proteins"/>
    <property type="match status" value="1"/>
</dbReference>
<evidence type="ECO:0000256" key="1">
    <source>
        <dbReference type="ARBA" id="ARBA00005673"/>
    </source>
</evidence>
<evidence type="ECO:0000256" key="3">
    <source>
        <dbReference type="ARBA" id="ARBA00043952"/>
    </source>
</evidence>
<proteinExistence type="inferred from homology"/>
<feature type="domain" description="THIF-type NAD/FAD binding fold" evidence="4">
    <location>
        <begin position="30"/>
        <end position="250"/>
    </location>
</feature>
<dbReference type="CDD" id="cd00757">
    <property type="entry name" value="ThiF_MoeB_HesA_family"/>
    <property type="match status" value="1"/>
</dbReference>
<evidence type="ECO:0000256" key="2">
    <source>
        <dbReference type="ARBA" id="ARBA00009919"/>
    </source>
</evidence>
<dbReference type="STRING" id="1212545.SARL_02650"/>
<comment type="similarity">
    <text evidence="1">Belongs to the ubiquitin-activating E1 family.</text>
</comment>
<sequence length="358" mass="40036">MFETIVTGDYKFYNEVNDKKRGIKVTNGRYSRQILFQNIGQQGQTLIAKAHILIIGMGALGTHVAEGLVRAGIGEITIIDRDYIEYSNLQRQTLFTEQDALEALPKAIAAEQALKQISSDVDIHAYVEHVTPATLEQYGHNITLIIDATDNFDTRRLINGFAYKQRIPWIYGGVVQSTYVEAVFSPGKTPCFNCLLPQLPAINMTCDTVGVIQPAVTMTTSLQIKDALKLIVGAEVDTKYTYGDVWSGEHHAFGFSKMHRADCETCGDHPQFTELTQANKQYATLCGRDTVQFDNPTISQEMLHQFLIAKAIPFKSNNYMIMFQYEGHRIISFQNGRLLIHGMTKPAQAATLVNKLFG</sequence>
<dbReference type="GO" id="GO:0016779">
    <property type="term" value="F:nucleotidyltransferase activity"/>
    <property type="evidence" value="ECO:0007669"/>
    <property type="project" value="UniProtKB-KW"/>
</dbReference>
<dbReference type="Proteomes" id="UP000254956">
    <property type="component" value="Unassembled WGS sequence"/>
</dbReference>
<dbReference type="FunFam" id="3.40.50.720:FF:000080">
    <property type="entry name" value="Thiazole biosynthesis adenylyltransferase ThiF"/>
    <property type="match status" value="1"/>
</dbReference>
<keyword evidence="5" id="KW-0548">Nucleotidyltransferase</keyword>
<dbReference type="GO" id="GO:0008641">
    <property type="term" value="F:ubiquitin-like modifier activating enzyme activity"/>
    <property type="evidence" value="ECO:0007669"/>
    <property type="project" value="InterPro"/>
</dbReference>
<dbReference type="InterPro" id="IPR000011">
    <property type="entry name" value="UBQ/SUMO-activ_enz_E1-like"/>
</dbReference>
<gene>
    <name evidence="5" type="primary">thiF_1</name>
    <name evidence="5" type="ORF">NCTC12413_00675</name>
</gene>
<evidence type="ECO:0000313" key="6">
    <source>
        <dbReference type="Proteomes" id="UP000254956"/>
    </source>
</evidence>
<accession>A0A380C5E9</accession>
<protein>
    <submittedName>
        <fullName evidence="5">Molybdopterin synthase sulfurylase</fullName>
        <ecNumber evidence="5">2.7.7.73</ecNumber>
    </submittedName>
</protein>
<reference evidence="5 6" key="1">
    <citation type="submission" date="2018-06" db="EMBL/GenBank/DDBJ databases">
        <authorList>
            <consortium name="Pathogen Informatics"/>
            <person name="Doyle S."/>
        </authorList>
    </citation>
    <scope>NUCLEOTIDE SEQUENCE [LARGE SCALE GENOMIC DNA]</scope>
    <source>
        <strain evidence="5 6">NCTC12413</strain>
    </source>
</reference>
<dbReference type="PANTHER" id="PTHR10953:SF102">
    <property type="entry name" value="ADENYLYLTRANSFERASE AND SULFURTRANSFERASE MOCS3"/>
    <property type="match status" value="1"/>
</dbReference>
<dbReference type="GO" id="GO:0004792">
    <property type="term" value="F:thiosulfate-cyanide sulfurtransferase activity"/>
    <property type="evidence" value="ECO:0007669"/>
    <property type="project" value="TreeGrafter"/>
</dbReference>